<proteinExistence type="predicted"/>
<protein>
    <submittedName>
        <fullName evidence="1">Uncharacterized protein</fullName>
    </submittedName>
</protein>
<dbReference type="AlphaFoldDB" id="A0A947DJG9"/>
<keyword evidence="2" id="KW-1185">Reference proteome</keyword>
<reference evidence="1" key="1">
    <citation type="submission" date="2020-11" db="EMBL/GenBank/DDBJ databases">
        <authorList>
            <person name="Konstantinou D."/>
            <person name="Gkelis S."/>
            <person name="Popin R."/>
            <person name="Fewer D."/>
            <person name="Sivonen K."/>
        </authorList>
    </citation>
    <scope>NUCLEOTIDE SEQUENCE</scope>
    <source>
        <strain evidence="1">TAU-MAC 1115</strain>
    </source>
</reference>
<gene>
    <name evidence="1" type="ORF">IXB50_21705</name>
</gene>
<comment type="caution">
    <text evidence="1">The sequence shown here is derived from an EMBL/GenBank/DDBJ whole genome shotgun (WGS) entry which is preliminary data.</text>
</comment>
<accession>A0A947DJG9</accession>
<sequence>MTNLSDMRQKIEAMRLDREVWTARMRQIDADREARKLNAKKSIMSRLRVWFSSLFETIKTKITHR</sequence>
<reference evidence="1" key="2">
    <citation type="journal article" date="2021" name="Mar. Drugs">
        <title>Genome Reduction and Secondary Metabolism of the Marine Sponge-Associated Cyanobacterium Leptothoe.</title>
        <authorList>
            <person name="Konstantinou D."/>
            <person name="Popin R.V."/>
            <person name="Fewer D.P."/>
            <person name="Sivonen K."/>
            <person name="Gkelis S."/>
        </authorList>
    </citation>
    <scope>NUCLEOTIDE SEQUENCE</scope>
    <source>
        <strain evidence="1">TAU-MAC 1115</strain>
    </source>
</reference>
<dbReference type="RefSeq" id="WP_215611094.1">
    <property type="nucleotide sequence ID" value="NZ_JADOES010000075.1"/>
</dbReference>
<organism evidence="1 2">
    <name type="scientific">Leptothoe spongobia TAU-MAC 1115</name>
    <dbReference type="NCBI Taxonomy" id="1967444"/>
    <lineage>
        <taxon>Bacteria</taxon>
        <taxon>Bacillati</taxon>
        <taxon>Cyanobacteriota</taxon>
        <taxon>Cyanophyceae</taxon>
        <taxon>Nodosilineales</taxon>
        <taxon>Cymatolegaceae</taxon>
        <taxon>Leptothoe</taxon>
        <taxon>Leptothoe spongobia</taxon>
    </lineage>
</organism>
<evidence type="ECO:0000313" key="1">
    <source>
        <dbReference type="EMBL" id="MBT9318032.1"/>
    </source>
</evidence>
<dbReference type="EMBL" id="JADOES010000075">
    <property type="protein sequence ID" value="MBT9318032.1"/>
    <property type="molecule type" value="Genomic_DNA"/>
</dbReference>
<name>A0A947DJG9_9CYAN</name>
<dbReference type="Proteomes" id="UP000717364">
    <property type="component" value="Unassembled WGS sequence"/>
</dbReference>
<evidence type="ECO:0000313" key="2">
    <source>
        <dbReference type="Proteomes" id="UP000717364"/>
    </source>
</evidence>